<reference evidence="1 2" key="1">
    <citation type="submission" date="2019-06" db="EMBL/GenBank/DDBJ databases">
        <title>Genomic Encyclopedia of Type Strains, Phase IV (KMG-V): Genome sequencing to study the core and pangenomes of soil and plant-associated prokaryotes.</title>
        <authorList>
            <person name="Whitman W."/>
        </authorList>
    </citation>
    <scope>NUCLEOTIDE SEQUENCE [LARGE SCALE GENOMIC DNA]</scope>
    <source>
        <strain evidence="1 2">BR 11880</strain>
    </source>
</reference>
<dbReference type="Gene3D" id="1.10.3230.30">
    <property type="entry name" value="Phage gp6-like head-tail connector protein"/>
    <property type="match status" value="1"/>
</dbReference>
<comment type="caution">
    <text evidence="1">The sequence shown here is derived from an EMBL/GenBank/DDBJ whole genome shotgun (WGS) entry which is preliminary data.</text>
</comment>
<accession>A0A560FKL5</accession>
<dbReference type="InterPro" id="IPR021146">
    <property type="entry name" value="Phage_gp6-like_head-tail"/>
</dbReference>
<name>A0A560FKL5_9PROT</name>
<evidence type="ECO:0000313" key="2">
    <source>
        <dbReference type="Proteomes" id="UP000319859"/>
    </source>
</evidence>
<dbReference type="Proteomes" id="UP000319859">
    <property type="component" value="Unassembled WGS sequence"/>
</dbReference>
<proteinExistence type="predicted"/>
<organism evidence="1 2">
    <name type="scientific">Nitrospirillum amazonense</name>
    <dbReference type="NCBI Taxonomy" id="28077"/>
    <lineage>
        <taxon>Bacteria</taxon>
        <taxon>Pseudomonadati</taxon>
        <taxon>Pseudomonadota</taxon>
        <taxon>Alphaproteobacteria</taxon>
        <taxon>Rhodospirillales</taxon>
        <taxon>Azospirillaceae</taxon>
        <taxon>Nitrospirillum</taxon>
    </lineage>
</organism>
<dbReference type="Pfam" id="PF05135">
    <property type="entry name" value="Phage_connect_1"/>
    <property type="match status" value="1"/>
</dbReference>
<dbReference type="EMBL" id="VITN01000004">
    <property type="protein sequence ID" value="TWB22140.1"/>
    <property type="molecule type" value="Genomic_DNA"/>
</dbReference>
<dbReference type="CDD" id="cd08054">
    <property type="entry name" value="gp6"/>
    <property type="match status" value="1"/>
</dbReference>
<dbReference type="InterPro" id="IPR011738">
    <property type="entry name" value="Phage_CHP"/>
</dbReference>
<dbReference type="AlphaFoldDB" id="A0A560FKL5"/>
<dbReference type="NCBIfam" id="TIGR02215">
    <property type="entry name" value="phage_chp_gp8"/>
    <property type="match status" value="1"/>
</dbReference>
<sequence length="198" mass="20807">MLEVLTPPAADLVTLADAKAWLNITDSSTDDLLSSAISRASAAVTSYIGRQVLAGSYRETIELPPLAKELVLSRWPVTTLTAVTVDGDALDVDTAARLDGDTGTLARLDSTGRSRPWSWACRAVLVVEYTAGFDTAPADIQDAVLQLIIAAWSARGRDPGLRSIGIGDISLSYLAPTAQPSVDTVASLLAPYRIPGIG</sequence>
<evidence type="ECO:0000313" key="1">
    <source>
        <dbReference type="EMBL" id="TWB22140.1"/>
    </source>
</evidence>
<gene>
    <name evidence="1" type="ORF">FBZ89_104390</name>
</gene>
<protein>
    <submittedName>
        <fullName evidence="1">Putative phiE125 gp8 family phage protein</fullName>
    </submittedName>
</protein>